<evidence type="ECO:0000313" key="6">
    <source>
        <dbReference type="Proteomes" id="UP000236752"/>
    </source>
</evidence>
<feature type="domain" description="HTH araC/xylS-type" evidence="4">
    <location>
        <begin position="232"/>
        <end position="332"/>
    </location>
</feature>
<keyword evidence="1" id="KW-0805">Transcription regulation</keyword>
<accession>A0A1H5TL22</accession>
<reference evidence="5 6" key="1">
    <citation type="submission" date="2016-10" db="EMBL/GenBank/DDBJ databases">
        <authorList>
            <person name="de Groot N.N."/>
        </authorList>
    </citation>
    <scope>NUCLEOTIDE SEQUENCE [LARGE SCALE GENOMIC DNA]</scope>
    <source>
        <strain evidence="5 6">DSM 26915</strain>
    </source>
</reference>
<dbReference type="InterPro" id="IPR035418">
    <property type="entry name" value="AraC-bd_2"/>
</dbReference>
<dbReference type="InterPro" id="IPR050204">
    <property type="entry name" value="AraC_XylS_family_regulators"/>
</dbReference>
<sequence>MLEHALILDSVGAPIPHDDATRSTDWDEVQAFCETVYMPYKVRPLERFSKPDATMISAMAGRVTMTRFSYGTGIFLDQFDPEAGNILVLNTLRGALNHQSDGAPVSTGAGESFVVDCSRTDYWLEGDPDHMQLNLTIPHQVMADTAERWFGFVPDDTLWTSRVKFGGPNTAWPSLLDYAARALTRTGTIAADAALARHIEEVLCVELLRHWAARAGVKLESGARAAAPGYVRRAEEIFEAEARDAPTVGDVAKRVGVSARTLSGGFQRFRGISPRDFLAARRMEGFRADLETAPAHLSVSEIAVDWGFSNLGALAGRYRDRFGELPSQTRLRAGGAARH</sequence>
<evidence type="ECO:0000256" key="3">
    <source>
        <dbReference type="ARBA" id="ARBA00023163"/>
    </source>
</evidence>
<protein>
    <submittedName>
        <fullName evidence="5">AraC-type DNA-binding protein</fullName>
    </submittedName>
</protein>
<evidence type="ECO:0000256" key="1">
    <source>
        <dbReference type="ARBA" id="ARBA00023015"/>
    </source>
</evidence>
<dbReference type="Proteomes" id="UP000236752">
    <property type="component" value="Unassembled WGS sequence"/>
</dbReference>
<dbReference type="InterPro" id="IPR009057">
    <property type="entry name" value="Homeodomain-like_sf"/>
</dbReference>
<evidence type="ECO:0000256" key="2">
    <source>
        <dbReference type="ARBA" id="ARBA00023125"/>
    </source>
</evidence>
<organism evidence="5 6">
    <name type="scientific">Thalassococcus halodurans</name>
    <dbReference type="NCBI Taxonomy" id="373675"/>
    <lineage>
        <taxon>Bacteria</taxon>
        <taxon>Pseudomonadati</taxon>
        <taxon>Pseudomonadota</taxon>
        <taxon>Alphaproteobacteria</taxon>
        <taxon>Rhodobacterales</taxon>
        <taxon>Roseobacteraceae</taxon>
        <taxon>Thalassococcus</taxon>
    </lineage>
</organism>
<dbReference type="Pfam" id="PF14525">
    <property type="entry name" value="AraC_binding_2"/>
    <property type="match status" value="1"/>
</dbReference>
<evidence type="ECO:0000313" key="5">
    <source>
        <dbReference type="EMBL" id="SEF63485.1"/>
    </source>
</evidence>
<proteinExistence type="predicted"/>
<dbReference type="AlphaFoldDB" id="A0A1H5TL22"/>
<keyword evidence="2 5" id="KW-0238">DNA-binding</keyword>
<dbReference type="Pfam" id="PF12833">
    <property type="entry name" value="HTH_18"/>
    <property type="match status" value="1"/>
</dbReference>
<dbReference type="PANTHER" id="PTHR46796:SF12">
    <property type="entry name" value="HTH-TYPE DNA-BINDING TRANSCRIPTIONAL ACTIVATOR EUTR"/>
    <property type="match status" value="1"/>
</dbReference>
<keyword evidence="3" id="KW-0804">Transcription</keyword>
<keyword evidence="6" id="KW-1185">Reference proteome</keyword>
<dbReference type="PROSITE" id="PS01124">
    <property type="entry name" value="HTH_ARAC_FAMILY_2"/>
    <property type="match status" value="1"/>
</dbReference>
<dbReference type="PANTHER" id="PTHR46796">
    <property type="entry name" value="HTH-TYPE TRANSCRIPTIONAL ACTIVATOR RHAS-RELATED"/>
    <property type="match status" value="1"/>
</dbReference>
<evidence type="ECO:0000259" key="4">
    <source>
        <dbReference type="PROSITE" id="PS01124"/>
    </source>
</evidence>
<dbReference type="SMART" id="SM00342">
    <property type="entry name" value="HTH_ARAC"/>
    <property type="match status" value="1"/>
</dbReference>
<dbReference type="Gene3D" id="1.10.10.60">
    <property type="entry name" value="Homeodomain-like"/>
    <property type="match status" value="1"/>
</dbReference>
<dbReference type="EMBL" id="FNUZ01000001">
    <property type="protein sequence ID" value="SEF63485.1"/>
    <property type="molecule type" value="Genomic_DNA"/>
</dbReference>
<gene>
    <name evidence="5" type="ORF">SAMN04488045_0660</name>
</gene>
<dbReference type="GO" id="GO:0003700">
    <property type="term" value="F:DNA-binding transcription factor activity"/>
    <property type="evidence" value="ECO:0007669"/>
    <property type="project" value="InterPro"/>
</dbReference>
<name>A0A1H5TL22_9RHOB</name>
<dbReference type="OrthoDB" id="9802263at2"/>
<dbReference type="SUPFAM" id="SSF46689">
    <property type="entry name" value="Homeodomain-like"/>
    <property type="match status" value="1"/>
</dbReference>
<dbReference type="InterPro" id="IPR018060">
    <property type="entry name" value="HTH_AraC"/>
</dbReference>
<dbReference type="GO" id="GO:0043565">
    <property type="term" value="F:sequence-specific DNA binding"/>
    <property type="evidence" value="ECO:0007669"/>
    <property type="project" value="InterPro"/>
</dbReference>